<dbReference type="Gene3D" id="3.40.1650.10">
    <property type="entry name" value="RbsD-like domain"/>
    <property type="match status" value="1"/>
</dbReference>
<dbReference type="EMBL" id="CABWIC010000011">
    <property type="protein sequence ID" value="VWL97998.1"/>
    <property type="molecule type" value="Genomic_DNA"/>
</dbReference>
<dbReference type="InterPro" id="IPR050443">
    <property type="entry name" value="RbsD/FucU_mutarotase"/>
</dbReference>
<dbReference type="InterPro" id="IPR007721">
    <property type="entry name" value="RbsD_FucU"/>
</dbReference>
<keyword evidence="2 4" id="KW-0413">Isomerase</keyword>
<comment type="catalytic activity">
    <reaction evidence="3">
        <text>alpha-L-fucose = beta-L-fucose</text>
        <dbReference type="Rhea" id="RHEA:25580"/>
        <dbReference type="ChEBI" id="CHEBI:42548"/>
        <dbReference type="ChEBI" id="CHEBI:42589"/>
        <dbReference type="EC" id="5.1.3.29"/>
    </reaction>
</comment>
<dbReference type="NCBIfam" id="NF011949">
    <property type="entry name" value="PRK15420.1"/>
    <property type="match status" value="1"/>
</dbReference>
<dbReference type="PANTHER" id="PTHR31690">
    <property type="entry name" value="FUCOSE MUTAROTASE"/>
    <property type="match status" value="1"/>
</dbReference>
<dbReference type="AlphaFoldDB" id="A0A5K1JQZ9"/>
<comment type="catalytic activity">
    <reaction evidence="1">
        <text>beta-D-ribopyranose = beta-D-ribofuranose</text>
        <dbReference type="Rhea" id="RHEA:25432"/>
        <dbReference type="ChEBI" id="CHEBI:27476"/>
        <dbReference type="ChEBI" id="CHEBI:47002"/>
        <dbReference type="EC" id="5.4.99.62"/>
    </reaction>
</comment>
<dbReference type="GO" id="GO:0062193">
    <property type="term" value="F:D-ribose pyranase activity"/>
    <property type="evidence" value="ECO:0007669"/>
    <property type="project" value="UniProtKB-EC"/>
</dbReference>
<evidence type="ECO:0000256" key="2">
    <source>
        <dbReference type="ARBA" id="ARBA00023235"/>
    </source>
</evidence>
<protein>
    <submittedName>
        <fullName evidence="4">L-fucose mutarotase</fullName>
        <ecNumber evidence="4">5.1.3.29</ecNumber>
    </submittedName>
</protein>
<proteinExistence type="predicted"/>
<dbReference type="RefSeq" id="WP_152063565.1">
    <property type="nucleotide sequence ID" value="NZ_CABWIC010000011.1"/>
</dbReference>
<sequence>MLKGVPANVSPELLKVLSEMGHGDEIVIADGNFPAASLARRLVRADGLGVPELLESVLGLLPLDTYVESPLALMATVEGDEEPGIWKTYEDIIGRTQPDPPTVSYMERQEFYDRARRAYAVVATGEQAVYANIIVKKGVVRPGE</sequence>
<dbReference type="SUPFAM" id="SSF102546">
    <property type="entry name" value="RbsD-like"/>
    <property type="match status" value="1"/>
</dbReference>
<dbReference type="GO" id="GO:0006004">
    <property type="term" value="P:fucose metabolic process"/>
    <property type="evidence" value="ECO:0007669"/>
    <property type="project" value="TreeGrafter"/>
</dbReference>
<accession>A0A5K1JQZ9</accession>
<dbReference type="Pfam" id="PF05025">
    <property type="entry name" value="RbsD_FucU"/>
    <property type="match status" value="1"/>
</dbReference>
<evidence type="ECO:0000313" key="5">
    <source>
        <dbReference type="Proteomes" id="UP000405524"/>
    </source>
</evidence>
<dbReference type="InterPro" id="IPR023750">
    <property type="entry name" value="RbsD-like_sf"/>
</dbReference>
<dbReference type="GO" id="GO:0042806">
    <property type="term" value="F:fucose binding"/>
    <property type="evidence" value="ECO:0007669"/>
    <property type="project" value="TreeGrafter"/>
</dbReference>
<dbReference type="Proteomes" id="UP000405524">
    <property type="component" value="Unassembled WGS sequence"/>
</dbReference>
<dbReference type="EC" id="5.1.3.29" evidence="4"/>
<evidence type="ECO:0000313" key="4">
    <source>
        <dbReference type="EMBL" id="VWL97998.1"/>
    </source>
</evidence>
<organism evidence="4 5">
    <name type="scientific">Collinsella intestinalis</name>
    <dbReference type="NCBI Taxonomy" id="147207"/>
    <lineage>
        <taxon>Bacteria</taxon>
        <taxon>Bacillati</taxon>
        <taxon>Actinomycetota</taxon>
        <taxon>Coriobacteriia</taxon>
        <taxon>Coriobacteriales</taxon>
        <taxon>Coriobacteriaceae</taxon>
        <taxon>Collinsella</taxon>
    </lineage>
</organism>
<dbReference type="PANTHER" id="PTHR31690:SF4">
    <property type="entry name" value="FUCOSE MUTAROTASE"/>
    <property type="match status" value="1"/>
</dbReference>
<reference evidence="4 5" key="1">
    <citation type="submission" date="2019-10" db="EMBL/GenBank/DDBJ databases">
        <authorList>
            <person name="Wolf R A."/>
        </authorList>
    </citation>
    <scope>NUCLEOTIDE SEQUENCE [LARGE SCALE GENOMIC DNA]</scope>
    <source>
        <strain evidence="4">Collinsella_intestinalis_DSM_13632</strain>
    </source>
</reference>
<evidence type="ECO:0000256" key="3">
    <source>
        <dbReference type="ARBA" id="ARBA00036324"/>
    </source>
</evidence>
<dbReference type="GO" id="GO:0036373">
    <property type="term" value="F:L-fucose mutarotase activity"/>
    <property type="evidence" value="ECO:0007669"/>
    <property type="project" value="UniProtKB-EC"/>
</dbReference>
<evidence type="ECO:0000256" key="1">
    <source>
        <dbReference type="ARBA" id="ARBA00000223"/>
    </source>
</evidence>
<dbReference type="OrthoDB" id="9805009at2"/>
<dbReference type="GeneID" id="77465957"/>
<gene>
    <name evidence="4" type="primary">fucU</name>
    <name evidence="4" type="ORF">JKKLCJKK_00972</name>
</gene>
<name>A0A5K1JQZ9_9ACTN</name>